<dbReference type="SUPFAM" id="SSF53681">
    <property type="entry name" value="Aspartate/glutamate racemase"/>
    <property type="match status" value="2"/>
</dbReference>
<accession>A0A223KX32</accession>
<dbReference type="Gene3D" id="3.40.50.1860">
    <property type="match status" value="2"/>
</dbReference>
<keyword evidence="4" id="KW-1185">Reference proteome</keyword>
<protein>
    <submittedName>
        <fullName evidence="3">Aspartate racemase</fullName>
    </submittedName>
</protein>
<dbReference type="PANTHER" id="PTHR21198">
    <property type="entry name" value="GLUTAMATE RACEMASE"/>
    <property type="match status" value="1"/>
</dbReference>
<comment type="similarity">
    <text evidence="1">Belongs to the aspartate/glutamate racemases family.</text>
</comment>
<evidence type="ECO:0000256" key="1">
    <source>
        <dbReference type="ARBA" id="ARBA00007847"/>
    </source>
</evidence>
<evidence type="ECO:0000313" key="4">
    <source>
        <dbReference type="Proteomes" id="UP000215224"/>
    </source>
</evidence>
<dbReference type="AlphaFoldDB" id="A0A223KX32"/>
<dbReference type="Pfam" id="PF01177">
    <property type="entry name" value="Asp_Glu_race"/>
    <property type="match status" value="1"/>
</dbReference>
<sequence>MKGKRLGIIGGMGPKATSVFFDKLIENTVANSDQEHIDIVIMNHATLPDRTTVILEERGEDFLREIKRDFEMLEKAEVSNIAIPCNTSHFFYEEMQGMTTIPIIHMVQETVKEIYEKFGEGSKIGLLATNGTVNSGIYEKECQKYNLNLYTPNKPLQDEVMNIIYNIKADIGSDQDRFEAIVHQLIKEENCRCVILACTELSIIPLRKETSCHTVDAMAVLIEKAIERSGKEVKRKELSNIFV</sequence>
<dbReference type="InterPro" id="IPR004380">
    <property type="entry name" value="Asp_race"/>
</dbReference>
<dbReference type="NCBIfam" id="TIGR00035">
    <property type="entry name" value="asp_race"/>
    <property type="match status" value="1"/>
</dbReference>
<gene>
    <name evidence="3" type="ORF">BC6307_22565</name>
</gene>
<dbReference type="Proteomes" id="UP000215224">
    <property type="component" value="Chromosome"/>
</dbReference>
<keyword evidence="2" id="KW-0413">Isomerase</keyword>
<evidence type="ECO:0000256" key="2">
    <source>
        <dbReference type="ARBA" id="ARBA00023235"/>
    </source>
</evidence>
<dbReference type="GO" id="GO:0047661">
    <property type="term" value="F:amino-acid racemase activity"/>
    <property type="evidence" value="ECO:0007669"/>
    <property type="project" value="InterPro"/>
</dbReference>
<dbReference type="InterPro" id="IPR015942">
    <property type="entry name" value="Asp/Glu/hydantoin_racemase"/>
</dbReference>
<organism evidence="3 4">
    <name type="scientific">Sutcliffiella cohnii</name>
    <dbReference type="NCBI Taxonomy" id="33932"/>
    <lineage>
        <taxon>Bacteria</taxon>
        <taxon>Bacillati</taxon>
        <taxon>Bacillota</taxon>
        <taxon>Bacilli</taxon>
        <taxon>Bacillales</taxon>
        <taxon>Bacillaceae</taxon>
        <taxon>Sutcliffiella</taxon>
    </lineage>
</organism>
<proteinExistence type="inferred from homology"/>
<dbReference type="KEGG" id="bcoh:BC6307_22565"/>
<dbReference type="STRING" id="1314751.GCA_001591425_01208"/>
<dbReference type="RefSeq" id="WP_066413448.1">
    <property type="nucleotide sequence ID" value="NZ_CP018866.1"/>
</dbReference>
<dbReference type="PANTHER" id="PTHR21198:SF7">
    <property type="entry name" value="ASPARTATE-GLUTAMATE RACEMASE FAMILY"/>
    <property type="match status" value="1"/>
</dbReference>
<dbReference type="EMBL" id="CP018866">
    <property type="protein sequence ID" value="AST93858.1"/>
    <property type="molecule type" value="Genomic_DNA"/>
</dbReference>
<name>A0A223KX32_9BACI</name>
<dbReference type="InterPro" id="IPR001920">
    <property type="entry name" value="Asp/Glu_race"/>
</dbReference>
<evidence type="ECO:0000313" key="3">
    <source>
        <dbReference type="EMBL" id="AST93858.1"/>
    </source>
</evidence>
<reference evidence="3 4" key="1">
    <citation type="submission" date="2016-12" db="EMBL/GenBank/DDBJ databases">
        <title>The whole genome sequencing and assembly of Bacillus cohnii DSM 6307T strain.</title>
        <authorList>
            <person name="Lee Y.-J."/>
            <person name="Yi H."/>
            <person name="Bahn Y.-S."/>
            <person name="Kim J.F."/>
            <person name="Lee D.-W."/>
        </authorList>
    </citation>
    <scope>NUCLEOTIDE SEQUENCE [LARGE SCALE GENOMIC DNA]</scope>
    <source>
        <strain evidence="3 4">DSM 6307</strain>
    </source>
</reference>